<dbReference type="GO" id="GO:0000967">
    <property type="term" value="P:rRNA 5'-end processing"/>
    <property type="evidence" value="ECO:0007669"/>
    <property type="project" value="TreeGrafter"/>
</dbReference>
<dbReference type="InterPro" id="IPR006641">
    <property type="entry name" value="YqgF/RNaseH-like_dom"/>
</dbReference>
<dbReference type="AlphaFoldDB" id="A0A3B0WT13"/>
<dbReference type="GO" id="GO:0004518">
    <property type="term" value="F:nuclease activity"/>
    <property type="evidence" value="ECO:0007669"/>
    <property type="project" value="UniProtKB-KW"/>
</dbReference>
<dbReference type="Pfam" id="PF03652">
    <property type="entry name" value="RuvX"/>
    <property type="match status" value="1"/>
</dbReference>
<dbReference type="Gene3D" id="3.30.420.140">
    <property type="entry name" value="YqgF/RNase H-like domain"/>
    <property type="match status" value="1"/>
</dbReference>
<organism evidence="6">
    <name type="scientific">hydrothermal vent metagenome</name>
    <dbReference type="NCBI Taxonomy" id="652676"/>
    <lineage>
        <taxon>unclassified sequences</taxon>
        <taxon>metagenomes</taxon>
        <taxon>ecological metagenomes</taxon>
    </lineage>
</organism>
<dbReference type="PANTHER" id="PTHR33317:SF4">
    <property type="entry name" value="POLYNUCLEOTIDYL TRANSFERASE, RIBONUCLEASE H-LIKE SUPERFAMILY PROTEIN"/>
    <property type="match status" value="1"/>
</dbReference>
<dbReference type="InterPro" id="IPR037027">
    <property type="entry name" value="YqgF/RNaseH-like_dom_sf"/>
</dbReference>
<feature type="domain" description="YqgF/RNase H-like" evidence="5">
    <location>
        <begin position="4"/>
        <end position="104"/>
    </location>
</feature>
<evidence type="ECO:0000259" key="5">
    <source>
        <dbReference type="SMART" id="SM00732"/>
    </source>
</evidence>
<dbReference type="SMART" id="SM00732">
    <property type="entry name" value="YqgFc"/>
    <property type="match status" value="1"/>
</dbReference>
<keyword evidence="2" id="KW-0690">Ribosome biogenesis</keyword>
<evidence type="ECO:0000256" key="4">
    <source>
        <dbReference type="ARBA" id="ARBA00022801"/>
    </source>
</evidence>
<keyword evidence="4" id="KW-0378">Hydrolase</keyword>
<dbReference type="PANTHER" id="PTHR33317">
    <property type="entry name" value="POLYNUCLEOTIDYL TRANSFERASE, RIBONUCLEASE H-LIKE SUPERFAMILY PROTEIN"/>
    <property type="match status" value="1"/>
</dbReference>
<dbReference type="CDD" id="cd16964">
    <property type="entry name" value="YqgF"/>
    <property type="match status" value="1"/>
</dbReference>
<evidence type="ECO:0000256" key="1">
    <source>
        <dbReference type="ARBA" id="ARBA00022490"/>
    </source>
</evidence>
<dbReference type="GO" id="GO:0005829">
    <property type="term" value="C:cytosol"/>
    <property type="evidence" value="ECO:0007669"/>
    <property type="project" value="TreeGrafter"/>
</dbReference>
<gene>
    <name evidence="6" type="ORF">MNBD_GAMMA05-2134</name>
</gene>
<protein>
    <recommendedName>
        <fullName evidence="5">YqgF/RNase H-like domain-containing protein</fullName>
    </recommendedName>
</protein>
<evidence type="ECO:0000313" key="6">
    <source>
        <dbReference type="EMBL" id="VAW55563.1"/>
    </source>
</evidence>
<dbReference type="NCBIfam" id="TIGR00250">
    <property type="entry name" value="RNAse_H_YqgF"/>
    <property type="match status" value="1"/>
</dbReference>
<dbReference type="EMBL" id="UOFE01000049">
    <property type="protein sequence ID" value="VAW55563.1"/>
    <property type="molecule type" value="Genomic_DNA"/>
</dbReference>
<keyword evidence="1" id="KW-0963">Cytoplasm</keyword>
<dbReference type="HAMAP" id="MF_00651">
    <property type="entry name" value="Nuclease_YqgF"/>
    <property type="match status" value="1"/>
</dbReference>
<evidence type="ECO:0000256" key="2">
    <source>
        <dbReference type="ARBA" id="ARBA00022517"/>
    </source>
</evidence>
<keyword evidence="3" id="KW-0540">Nuclease</keyword>
<accession>A0A3B0WT13</accession>
<dbReference type="InterPro" id="IPR005227">
    <property type="entry name" value="YqgF"/>
</dbReference>
<sequence length="140" mass="15839">MSITNVLGFDYGKKRIGIATGQTITNTATPCITLEQLDGNPNWPVIGELIDEWKPQSLIVGMPYHTDGSENKMTTAARQFAYELEKRFKLPVIETNEALSSDEAEEYLKQNMKINQQNKHEIDRMAAAIIVQRWLDGQPD</sequence>
<dbReference type="SUPFAM" id="SSF53098">
    <property type="entry name" value="Ribonuclease H-like"/>
    <property type="match status" value="1"/>
</dbReference>
<evidence type="ECO:0000256" key="3">
    <source>
        <dbReference type="ARBA" id="ARBA00022722"/>
    </source>
</evidence>
<reference evidence="6" key="1">
    <citation type="submission" date="2018-06" db="EMBL/GenBank/DDBJ databases">
        <authorList>
            <person name="Zhirakovskaya E."/>
        </authorList>
    </citation>
    <scope>NUCLEOTIDE SEQUENCE</scope>
</reference>
<dbReference type="GO" id="GO:0016787">
    <property type="term" value="F:hydrolase activity"/>
    <property type="evidence" value="ECO:0007669"/>
    <property type="project" value="UniProtKB-KW"/>
</dbReference>
<dbReference type="InterPro" id="IPR012337">
    <property type="entry name" value="RNaseH-like_sf"/>
</dbReference>
<name>A0A3B0WT13_9ZZZZ</name>
<proteinExistence type="inferred from homology"/>